<dbReference type="AlphaFoldDB" id="A0A0E4FU40"/>
<dbReference type="GeneID" id="46495386"/>
<evidence type="ECO:0008006" key="3">
    <source>
        <dbReference type="Google" id="ProtNLM"/>
    </source>
</evidence>
<dbReference type="RefSeq" id="WP_028175245.1">
    <property type="nucleotide sequence ID" value="NZ_AJQI01000269.1"/>
</dbReference>
<evidence type="ECO:0000313" key="1">
    <source>
        <dbReference type="EMBL" id="BAR57468.1"/>
    </source>
</evidence>
<gene>
    <name evidence="1" type="ORF">NK6_4300</name>
</gene>
<evidence type="ECO:0000313" key="2">
    <source>
        <dbReference type="Proteomes" id="UP000063308"/>
    </source>
</evidence>
<sequence length="163" mass="17315">MTTLIETIAGVRAASRLGQALNARAEILHLSEAAHDAVLLPREPGGLSHGLRAALAARMCRHVGDEALTAHYDSYLAHASDLDLAALARPGGLCGDSLHDAMARHADLLTLSPREATRQDIAALKTAGVSEADIVRLSELAAFVNYQLRVLAGLRLLKEVEAR</sequence>
<proteinExistence type="predicted"/>
<name>A0A0E4FU40_9BRAD</name>
<dbReference type="EMBL" id="AP014685">
    <property type="protein sequence ID" value="BAR57468.1"/>
    <property type="molecule type" value="Genomic_DNA"/>
</dbReference>
<organism evidence="1 2">
    <name type="scientific">Bradyrhizobium diazoefficiens</name>
    <dbReference type="NCBI Taxonomy" id="1355477"/>
    <lineage>
        <taxon>Bacteria</taxon>
        <taxon>Pseudomonadati</taxon>
        <taxon>Pseudomonadota</taxon>
        <taxon>Alphaproteobacteria</taxon>
        <taxon>Hyphomicrobiales</taxon>
        <taxon>Nitrobacteraceae</taxon>
        <taxon>Bradyrhizobium</taxon>
    </lineage>
</organism>
<dbReference type="SUPFAM" id="SSF69118">
    <property type="entry name" value="AhpD-like"/>
    <property type="match status" value="1"/>
</dbReference>
<dbReference type="InterPro" id="IPR029032">
    <property type="entry name" value="AhpD-like"/>
</dbReference>
<accession>A0A0E4FU40</accession>
<protein>
    <recommendedName>
        <fullName evidence="3">CMD domain protein</fullName>
    </recommendedName>
</protein>
<dbReference type="Proteomes" id="UP000063308">
    <property type="component" value="Chromosome"/>
</dbReference>
<dbReference type="Gene3D" id="1.20.1290.10">
    <property type="entry name" value="AhpD-like"/>
    <property type="match status" value="1"/>
</dbReference>
<reference evidence="1 2" key="1">
    <citation type="submission" date="2014-11" db="EMBL/GenBank/DDBJ databases">
        <title>Symbiosis island explosion on the genome of extra-slow-growing strains of soybean bradyrhizobia with massive insertion sequences.</title>
        <authorList>
            <person name="Iida T."/>
            <person name="Minamisawa K."/>
        </authorList>
    </citation>
    <scope>NUCLEOTIDE SEQUENCE [LARGE SCALE GENOMIC DNA]</scope>
    <source>
        <strain evidence="1 2">NK6</strain>
    </source>
</reference>